<feature type="transmembrane region" description="Helical" evidence="1">
    <location>
        <begin position="6"/>
        <end position="28"/>
    </location>
</feature>
<keyword evidence="1" id="KW-1133">Transmembrane helix</keyword>
<sequence>MVTEITGLNLLGKILVLAGIAGTAYLSWQSIRSDTGVSLEGKASKAASLAIIGMLIVTFSYFADGAIFYNKTTRTELETVDRSYIVERIKDHPGSGHLEVKPDTVEILSVRLEDNRWIAKFRCQGRVWGPPNPLKDEKKPEFHDRIVWAAFDPQTGFQNWIGSKALRNCPSIVKHYENGKMENVTWRDNGYRKLLKTVGGAARFSGKQVLMPLPENLREQIADESYAEVIYPKTTIEYRGLWKKNLQLDSTLIVLTGKYNHTILLGKRGHWENEEFVEDSSEQIKYVGIWTTNGLERLADSMGVTLPENRHIKGSEWTKIASASGTVSGLENNETFSIKIEPVENLSRIYQVSKITTTHHFSGNGKWTVDIKDKIPPNHHLVPGDFSIKIEEVPEGYRVEPKYHRVYVSKEEKLTGLDFKFRKISNKEKIRNAVTSFIDAYNNENAEKMWKLLSENQRNGIKKENFLDQASFTREKHLIGKLKLENVDISSLSKEKTTVNVKILENRKGVWPPRVKVSENRLFRRGEGTLHLVNENGRWRIDSPTMTALTGRPGTALSLRVKPLSEKIKVGENLNLKYIIRNESFLPQPFSHGHFHPGHAILYHRENKISKFPRVICDILKVGSISPYGKMSFVLEIPNKFITYGENQKWIVTFLKTGNYTIKPTATLEILETPITLRGNPIRIEVLRGIPKISVTSINAPSKVPVGTTANISAFSVPHDDDRV</sequence>
<reference evidence="2 3" key="1">
    <citation type="journal article" date="2016" name="Sci. Rep.">
        <title>Metabolic traits of an uncultured archaeal lineage -MSBL1- from brine pools of the Red Sea.</title>
        <authorList>
            <person name="Mwirichia R."/>
            <person name="Alam I."/>
            <person name="Rashid M."/>
            <person name="Vinu M."/>
            <person name="Ba-Alawi W."/>
            <person name="Anthony Kamau A."/>
            <person name="Kamanda Ngugi D."/>
            <person name="Goker M."/>
            <person name="Klenk H.P."/>
            <person name="Bajic V."/>
            <person name="Stingl U."/>
        </authorList>
    </citation>
    <scope>NUCLEOTIDE SEQUENCE [LARGE SCALE GENOMIC DNA]</scope>
    <source>
        <strain evidence="2">SCGC-AAA259I07</strain>
    </source>
</reference>
<proteinExistence type="predicted"/>
<feature type="transmembrane region" description="Helical" evidence="1">
    <location>
        <begin position="49"/>
        <end position="69"/>
    </location>
</feature>
<keyword evidence="1" id="KW-0812">Transmembrane</keyword>
<dbReference type="EMBL" id="LHXQ01000025">
    <property type="protein sequence ID" value="KXA94861.1"/>
    <property type="molecule type" value="Genomic_DNA"/>
</dbReference>
<keyword evidence="3" id="KW-1185">Reference proteome</keyword>
<gene>
    <name evidence="2" type="ORF">AKJ36_02075</name>
</gene>
<accession>A0A133UKZ4</accession>
<evidence type="ECO:0000313" key="2">
    <source>
        <dbReference type="EMBL" id="KXA94861.1"/>
    </source>
</evidence>
<keyword evidence="1" id="KW-0472">Membrane</keyword>
<evidence type="ECO:0000313" key="3">
    <source>
        <dbReference type="Proteomes" id="UP000070155"/>
    </source>
</evidence>
<name>A0A133UKZ4_9EURY</name>
<organism evidence="2 3">
    <name type="scientific">candidate division MSBL1 archaeon SCGC-AAA259I07</name>
    <dbReference type="NCBI Taxonomy" id="1698266"/>
    <lineage>
        <taxon>Archaea</taxon>
        <taxon>Methanobacteriati</taxon>
        <taxon>Methanobacteriota</taxon>
        <taxon>candidate division MSBL1</taxon>
    </lineage>
</organism>
<comment type="caution">
    <text evidence="2">The sequence shown here is derived from an EMBL/GenBank/DDBJ whole genome shotgun (WGS) entry which is preliminary data.</text>
</comment>
<protein>
    <submittedName>
        <fullName evidence="2">Uncharacterized protein</fullName>
    </submittedName>
</protein>
<evidence type="ECO:0000256" key="1">
    <source>
        <dbReference type="SAM" id="Phobius"/>
    </source>
</evidence>
<dbReference type="AlphaFoldDB" id="A0A133UKZ4"/>
<dbReference type="Proteomes" id="UP000070155">
    <property type="component" value="Unassembled WGS sequence"/>
</dbReference>